<dbReference type="PROSITE" id="PS00041">
    <property type="entry name" value="HTH_ARAC_FAMILY_1"/>
    <property type="match status" value="1"/>
</dbReference>
<keyword evidence="3" id="KW-0804">Transcription</keyword>
<dbReference type="SUPFAM" id="SSF52172">
    <property type="entry name" value="CheY-like"/>
    <property type="match status" value="1"/>
</dbReference>
<dbReference type="SUPFAM" id="SSF46689">
    <property type="entry name" value="Homeodomain-like"/>
    <property type="match status" value="2"/>
</dbReference>
<keyword evidence="2" id="KW-0238">DNA-binding</keyword>
<evidence type="ECO:0000256" key="3">
    <source>
        <dbReference type="ARBA" id="ARBA00023163"/>
    </source>
</evidence>
<dbReference type="Pfam" id="PF12833">
    <property type="entry name" value="HTH_18"/>
    <property type="match status" value="1"/>
</dbReference>
<dbReference type="InterPro" id="IPR041522">
    <property type="entry name" value="CdaR_GGDEF"/>
</dbReference>
<dbReference type="Proteomes" id="UP001230005">
    <property type="component" value="Unassembled WGS sequence"/>
</dbReference>
<sequence length="523" mass="60991">MSERIRVMLVDDEPLEREGLQLMLRKNRSNVEVVAEARDGQEAIDLAQECKPDLIFMDIKMPEVDGVIAVKEIITTLPMTKCIMVTAFDTFQYAQEVMKYGVKEYLLKPSKKGRILEAFDRMAAEIEEAKKVEAEKAAINHRLERISSLVESEFIVSLMMDYVHEFNMDEWSEWIEVDGEQGFVVVFSFESKSLLPNRQEKTEWYRILKQFLQKHYHHCLIGPLIGFQVPTFFSLKKDGERNLKAKENVVRTFIHLFQKHVQNCRLVAGIGSTVSKLNQFDHSYGEAIYALESVYNHPSASYMTFHPKLKEKRKEFVPFEVEKELFEAVKGADLQKGLRLFDSYFQGISEASQHQVPTIQKNMVHFFLVLKRKMKELGIEEEFPTQFHLLSSATQVKEAAKVQLSNIIERISDWRVNDMKGQLTRAREYIDANYHKAISLEEVAEHVGLSSYYLSKLFKDRYERTFIDYLTDVRMTKAKEYLKDRNLPLKEIAIDIGYKDPNYFSRVFKKETGISPSEYRGKL</sequence>
<comment type="caution">
    <text evidence="7">The sequence shown here is derived from an EMBL/GenBank/DDBJ whole genome shotgun (WGS) entry which is preliminary data.</text>
</comment>
<dbReference type="Gene3D" id="3.40.50.2300">
    <property type="match status" value="1"/>
</dbReference>
<dbReference type="InterPro" id="IPR009057">
    <property type="entry name" value="Homeodomain-like_sf"/>
</dbReference>
<dbReference type="Gene3D" id="1.10.10.60">
    <property type="entry name" value="Homeodomain-like"/>
    <property type="match status" value="2"/>
</dbReference>
<dbReference type="InterPro" id="IPR018060">
    <property type="entry name" value="HTH_AraC"/>
</dbReference>
<feature type="modified residue" description="4-aspartylphosphate" evidence="4">
    <location>
        <position position="58"/>
    </location>
</feature>
<dbReference type="SMART" id="SM00448">
    <property type="entry name" value="REC"/>
    <property type="match status" value="1"/>
</dbReference>
<gene>
    <name evidence="7" type="ORF">J2S74_000647</name>
</gene>
<proteinExistence type="predicted"/>
<evidence type="ECO:0000313" key="8">
    <source>
        <dbReference type="Proteomes" id="UP001230005"/>
    </source>
</evidence>
<dbReference type="PRINTS" id="PR00032">
    <property type="entry name" value="HTHARAC"/>
</dbReference>
<evidence type="ECO:0000313" key="7">
    <source>
        <dbReference type="EMBL" id="MDQ0253275.1"/>
    </source>
</evidence>
<keyword evidence="8" id="KW-1185">Reference proteome</keyword>
<dbReference type="PANTHER" id="PTHR43280">
    <property type="entry name" value="ARAC-FAMILY TRANSCRIPTIONAL REGULATOR"/>
    <property type="match status" value="1"/>
</dbReference>
<dbReference type="SMART" id="SM00342">
    <property type="entry name" value="HTH_ARAC"/>
    <property type="match status" value="1"/>
</dbReference>
<dbReference type="PANTHER" id="PTHR43280:SF10">
    <property type="entry name" value="REGULATORY PROTEIN POCR"/>
    <property type="match status" value="1"/>
</dbReference>
<protein>
    <submittedName>
        <fullName evidence="7">Two-component system response regulator YesN</fullName>
    </submittedName>
</protein>
<evidence type="ECO:0000256" key="2">
    <source>
        <dbReference type="ARBA" id="ARBA00023125"/>
    </source>
</evidence>
<dbReference type="InterPro" id="IPR018062">
    <property type="entry name" value="HTH_AraC-typ_CS"/>
</dbReference>
<dbReference type="PROSITE" id="PS01124">
    <property type="entry name" value="HTH_ARAC_FAMILY_2"/>
    <property type="match status" value="1"/>
</dbReference>
<feature type="domain" description="HTH araC/xylS-type" evidence="5">
    <location>
        <begin position="424"/>
        <end position="522"/>
    </location>
</feature>
<dbReference type="CDD" id="cd17536">
    <property type="entry name" value="REC_YesN-like"/>
    <property type="match status" value="1"/>
</dbReference>
<organism evidence="7 8">
    <name type="scientific">Evansella vedderi</name>
    <dbReference type="NCBI Taxonomy" id="38282"/>
    <lineage>
        <taxon>Bacteria</taxon>
        <taxon>Bacillati</taxon>
        <taxon>Bacillota</taxon>
        <taxon>Bacilli</taxon>
        <taxon>Bacillales</taxon>
        <taxon>Bacillaceae</taxon>
        <taxon>Evansella</taxon>
    </lineage>
</organism>
<evidence type="ECO:0000259" key="6">
    <source>
        <dbReference type="PROSITE" id="PS50110"/>
    </source>
</evidence>
<evidence type="ECO:0000259" key="5">
    <source>
        <dbReference type="PROSITE" id="PS01124"/>
    </source>
</evidence>
<feature type="domain" description="Response regulatory" evidence="6">
    <location>
        <begin position="6"/>
        <end position="123"/>
    </location>
</feature>
<accession>A0ABT9ZPW2</accession>
<dbReference type="InterPro" id="IPR011006">
    <property type="entry name" value="CheY-like_superfamily"/>
</dbReference>
<dbReference type="InterPro" id="IPR001789">
    <property type="entry name" value="Sig_transdc_resp-reg_receiver"/>
</dbReference>
<keyword evidence="1" id="KW-0805">Transcription regulation</keyword>
<evidence type="ECO:0000256" key="4">
    <source>
        <dbReference type="PROSITE-ProRule" id="PRU00169"/>
    </source>
</evidence>
<dbReference type="InterPro" id="IPR020449">
    <property type="entry name" value="Tscrpt_reg_AraC-type_HTH"/>
</dbReference>
<reference evidence="7 8" key="1">
    <citation type="submission" date="2023-07" db="EMBL/GenBank/DDBJ databases">
        <title>Genomic Encyclopedia of Type Strains, Phase IV (KMG-IV): sequencing the most valuable type-strain genomes for metagenomic binning, comparative biology and taxonomic classification.</title>
        <authorList>
            <person name="Goeker M."/>
        </authorList>
    </citation>
    <scope>NUCLEOTIDE SEQUENCE [LARGE SCALE GENOMIC DNA]</scope>
    <source>
        <strain evidence="7 8">DSM 9768</strain>
    </source>
</reference>
<dbReference type="PROSITE" id="PS50110">
    <property type="entry name" value="RESPONSE_REGULATORY"/>
    <property type="match status" value="1"/>
</dbReference>
<dbReference type="Pfam" id="PF17853">
    <property type="entry name" value="GGDEF_2"/>
    <property type="match status" value="1"/>
</dbReference>
<dbReference type="Pfam" id="PF00072">
    <property type="entry name" value="Response_reg"/>
    <property type="match status" value="1"/>
</dbReference>
<dbReference type="RefSeq" id="WP_307321707.1">
    <property type="nucleotide sequence ID" value="NZ_JAUSUG010000002.1"/>
</dbReference>
<name>A0ABT9ZPW2_9BACI</name>
<evidence type="ECO:0000256" key="1">
    <source>
        <dbReference type="ARBA" id="ARBA00023015"/>
    </source>
</evidence>
<dbReference type="EMBL" id="JAUSUG010000002">
    <property type="protein sequence ID" value="MDQ0253275.1"/>
    <property type="molecule type" value="Genomic_DNA"/>
</dbReference>
<keyword evidence="4" id="KW-0597">Phosphoprotein</keyword>